<dbReference type="InterPro" id="IPR002168">
    <property type="entry name" value="Lipase_GDXG_HIS_AS"/>
</dbReference>
<keyword evidence="6" id="KW-1185">Reference proteome</keyword>
<protein>
    <submittedName>
        <fullName evidence="5">Alpha/beta hydrolase</fullName>
    </submittedName>
</protein>
<dbReference type="AlphaFoldDB" id="A0A7Y4H1I3"/>
<dbReference type="Pfam" id="PF20434">
    <property type="entry name" value="BD-FAE"/>
    <property type="match status" value="1"/>
</dbReference>
<evidence type="ECO:0000256" key="3">
    <source>
        <dbReference type="SAM" id="SignalP"/>
    </source>
</evidence>
<dbReference type="PANTHER" id="PTHR48081">
    <property type="entry name" value="AB HYDROLASE SUPERFAMILY PROTEIN C4A8.06C"/>
    <property type="match status" value="1"/>
</dbReference>
<name>A0A7Y4H1I3_9BRAD</name>
<comment type="similarity">
    <text evidence="1">Belongs to the 'GDXG' lipolytic enzyme family.</text>
</comment>
<evidence type="ECO:0000259" key="4">
    <source>
        <dbReference type="Pfam" id="PF20434"/>
    </source>
</evidence>
<organism evidence="5 6">
    <name type="scientific">Bradyrhizobium archetypum</name>
    <dbReference type="NCBI Taxonomy" id="2721160"/>
    <lineage>
        <taxon>Bacteria</taxon>
        <taxon>Pseudomonadati</taxon>
        <taxon>Pseudomonadota</taxon>
        <taxon>Alphaproteobacteria</taxon>
        <taxon>Hyphomicrobiales</taxon>
        <taxon>Nitrobacteraceae</taxon>
        <taxon>Bradyrhizobium</taxon>
    </lineage>
</organism>
<dbReference type="RefSeq" id="WP_171708574.1">
    <property type="nucleotide sequence ID" value="NZ_JAAVLW010000002.1"/>
</dbReference>
<dbReference type="PANTHER" id="PTHR48081:SF33">
    <property type="entry name" value="KYNURENINE FORMAMIDASE"/>
    <property type="match status" value="1"/>
</dbReference>
<dbReference type="Proteomes" id="UP000528734">
    <property type="component" value="Unassembled WGS sequence"/>
</dbReference>
<evidence type="ECO:0000313" key="6">
    <source>
        <dbReference type="Proteomes" id="UP000528734"/>
    </source>
</evidence>
<proteinExistence type="inferred from homology"/>
<dbReference type="InterPro" id="IPR049492">
    <property type="entry name" value="BD-FAE-like_dom"/>
</dbReference>
<dbReference type="EMBL" id="JAAVLW010000002">
    <property type="protein sequence ID" value="NOJ45668.1"/>
    <property type="molecule type" value="Genomic_DNA"/>
</dbReference>
<dbReference type="InterPro" id="IPR019826">
    <property type="entry name" value="Carboxylesterase_B_AS"/>
</dbReference>
<dbReference type="PROSITE" id="PS01173">
    <property type="entry name" value="LIPASE_GDXG_HIS"/>
    <property type="match status" value="1"/>
</dbReference>
<evidence type="ECO:0000256" key="1">
    <source>
        <dbReference type="ARBA" id="ARBA00010515"/>
    </source>
</evidence>
<feature type="signal peptide" evidence="3">
    <location>
        <begin position="1"/>
        <end position="18"/>
    </location>
</feature>
<dbReference type="Gene3D" id="3.40.50.1820">
    <property type="entry name" value="alpha/beta hydrolase"/>
    <property type="match status" value="1"/>
</dbReference>
<dbReference type="InterPro" id="IPR050300">
    <property type="entry name" value="GDXG_lipolytic_enzyme"/>
</dbReference>
<feature type="chain" id="PRO_5035895782" evidence="3">
    <location>
        <begin position="19"/>
        <end position="312"/>
    </location>
</feature>
<feature type="domain" description="BD-FAE-like" evidence="4">
    <location>
        <begin position="73"/>
        <end position="180"/>
    </location>
</feature>
<keyword evidence="3" id="KW-0732">Signal</keyword>
<accession>A0A7Y4H1I3</accession>
<reference evidence="5 6" key="1">
    <citation type="submission" date="2020-03" db="EMBL/GenBank/DDBJ databases">
        <title>Bradyrhizobium diversity isolated from nodules of Muelleranthus trifoliolatus.</title>
        <authorList>
            <person name="Klepa M."/>
            <person name="Helene L."/>
            <person name="Hungria M."/>
        </authorList>
    </citation>
    <scope>NUCLEOTIDE SEQUENCE [LARGE SCALE GENOMIC DNA]</scope>
    <source>
        <strain evidence="5 6">WSM 1744</strain>
    </source>
</reference>
<gene>
    <name evidence="5" type="ORF">HCN50_05250</name>
</gene>
<dbReference type="InterPro" id="IPR029058">
    <property type="entry name" value="AB_hydrolase_fold"/>
</dbReference>
<dbReference type="PROSITE" id="PS00122">
    <property type="entry name" value="CARBOXYLESTERASE_B_1"/>
    <property type="match status" value="1"/>
</dbReference>
<comment type="caution">
    <text evidence="5">The sequence shown here is derived from an EMBL/GenBank/DDBJ whole genome shotgun (WGS) entry which is preliminary data.</text>
</comment>
<dbReference type="GO" id="GO:0016787">
    <property type="term" value="F:hydrolase activity"/>
    <property type="evidence" value="ECO:0007669"/>
    <property type="project" value="UniProtKB-KW"/>
</dbReference>
<dbReference type="SUPFAM" id="SSF53474">
    <property type="entry name" value="alpha/beta-Hydrolases"/>
    <property type="match status" value="1"/>
</dbReference>
<evidence type="ECO:0000256" key="2">
    <source>
        <dbReference type="ARBA" id="ARBA00022801"/>
    </source>
</evidence>
<keyword evidence="2 5" id="KW-0378">Hydrolase</keyword>
<sequence length="312" mass="34035">MRNFLALLLILMSANAVAGELPQEIREAIRKIGPVINAPETAKLLAPLQRKEPYAGVTVARDERYGADERNRLDVFRPNDRSSKLPVLLFVHGGAYERGDKRAAGSPFYDNVMLWAIEHQMVGVNMTYRLAPANPWPAAVKDIGSAVAWTRANIAQFGGDPDRIILMGHSAGATHVSSYLAHPEINSDDPVGAGAILISGTYELKPEIEVPGQRSYFGSDTSLWPVRSSIGGLTKMKIPLLVAHGELDVPYYISQADTLKDRLCNESRCPSFAVLTGQSHMSEIYGLNTMDTSLSEPMQLFIKSLAKTAASN</sequence>
<evidence type="ECO:0000313" key="5">
    <source>
        <dbReference type="EMBL" id="NOJ45668.1"/>
    </source>
</evidence>